<protein>
    <submittedName>
        <fullName evidence="6">GNAT family N-acetyltransferase</fullName>
        <ecNumber evidence="6">2.3.-.-</ecNumber>
    </submittedName>
</protein>
<dbReference type="EMBL" id="JBHLTL010000011">
    <property type="protein sequence ID" value="MFC0590514.1"/>
    <property type="molecule type" value="Genomic_DNA"/>
</dbReference>
<keyword evidence="7" id="KW-1185">Reference proteome</keyword>
<dbReference type="PANTHER" id="PTHR43792:SF8">
    <property type="entry name" value="[RIBOSOMAL PROTEIN US5]-ALANINE N-ACETYLTRANSFERASE"/>
    <property type="match status" value="1"/>
</dbReference>
<dbReference type="EC" id="2.3.-.-" evidence="6"/>
<dbReference type="PROSITE" id="PS51186">
    <property type="entry name" value="GNAT"/>
    <property type="match status" value="1"/>
</dbReference>
<dbReference type="Gene3D" id="3.40.630.30">
    <property type="match status" value="1"/>
</dbReference>
<dbReference type="RefSeq" id="WP_379481969.1">
    <property type="nucleotide sequence ID" value="NZ_JBHLTL010000011.1"/>
</dbReference>
<evidence type="ECO:0000313" key="7">
    <source>
        <dbReference type="Proteomes" id="UP001589943"/>
    </source>
</evidence>
<evidence type="ECO:0000256" key="2">
    <source>
        <dbReference type="ARBA" id="ARBA00023315"/>
    </source>
</evidence>
<name>A0ABV6PLR6_9SPHN</name>
<evidence type="ECO:0000256" key="4">
    <source>
        <dbReference type="SAM" id="MobiDB-lite"/>
    </source>
</evidence>
<accession>A0ABV6PLR6</accession>
<comment type="caution">
    <text evidence="6">The sequence shown here is derived from an EMBL/GenBank/DDBJ whole genome shotgun (WGS) entry which is preliminary data.</text>
</comment>
<sequence length="191" mass="21169">MFIRSERLFLRPGWPEDWQELLSRIADESVVRNLAKAPWPYTADDARWFASQPQDARLPHFFVTLPTSAAPAELIGCVGLGEVDGEVELGYWFARPHWNKGYATEAARAVLRLAKVLGHRKLVAGHFIDNPASGAVLRKVGFVPTGRVRQRYSLARGYETQSIEHRIDLGRSSDCDGGDDGGTPVPAMRAA</sequence>
<evidence type="ECO:0000313" key="6">
    <source>
        <dbReference type="EMBL" id="MFC0590514.1"/>
    </source>
</evidence>
<feature type="domain" description="N-acetyltransferase" evidence="5">
    <location>
        <begin position="8"/>
        <end position="164"/>
    </location>
</feature>
<dbReference type="Proteomes" id="UP001589943">
    <property type="component" value="Unassembled WGS sequence"/>
</dbReference>
<evidence type="ECO:0000259" key="5">
    <source>
        <dbReference type="PROSITE" id="PS51186"/>
    </source>
</evidence>
<feature type="region of interest" description="Disordered" evidence="4">
    <location>
        <begin position="169"/>
        <end position="191"/>
    </location>
</feature>
<keyword evidence="2 6" id="KW-0012">Acyltransferase</keyword>
<dbReference type="GO" id="GO:0016746">
    <property type="term" value="F:acyltransferase activity"/>
    <property type="evidence" value="ECO:0007669"/>
    <property type="project" value="UniProtKB-KW"/>
</dbReference>
<gene>
    <name evidence="6" type="ORF">ACFFF7_13975</name>
</gene>
<reference evidence="6 7" key="1">
    <citation type="submission" date="2024-09" db="EMBL/GenBank/DDBJ databases">
        <authorList>
            <person name="Sun Q."/>
            <person name="Mori K."/>
        </authorList>
    </citation>
    <scope>NUCLEOTIDE SEQUENCE [LARGE SCALE GENOMIC DNA]</scope>
    <source>
        <strain evidence="6 7">NCAIM B.02537</strain>
    </source>
</reference>
<evidence type="ECO:0000256" key="3">
    <source>
        <dbReference type="ARBA" id="ARBA00038502"/>
    </source>
</evidence>
<dbReference type="PANTHER" id="PTHR43792">
    <property type="entry name" value="GNAT FAMILY, PUTATIVE (AFU_ORTHOLOGUE AFUA_3G00765)-RELATED-RELATED"/>
    <property type="match status" value="1"/>
</dbReference>
<dbReference type="InterPro" id="IPR051531">
    <property type="entry name" value="N-acetyltransferase"/>
</dbReference>
<dbReference type="Pfam" id="PF13302">
    <property type="entry name" value="Acetyltransf_3"/>
    <property type="match status" value="1"/>
</dbReference>
<evidence type="ECO:0000256" key="1">
    <source>
        <dbReference type="ARBA" id="ARBA00022679"/>
    </source>
</evidence>
<dbReference type="SUPFAM" id="SSF55729">
    <property type="entry name" value="Acyl-CoA N-acyltransferases (Nat)"/>
    <property type="match status" value="1"/>
</dbReference>
<comment type="similarity">
    <text evidence="3">Belongs to the acetyltransferase family. RimJ subfamily.</text>
</comment>
<proteinExistence type="inferred from homology"/>
<dbReference type="InterPro" id="IPR000182">
    <property type="entry name" value="GNAT_dom"/>
</dbReference>
<organism evidence="6 7">
    <name type="scientific">Novosphingobium aquiterrae</name>
    <dbReference type="NCBI Taxonomy" id="624388"/>
    <lineage>
        <taxon>Bacteria</taxon>
        <taxon>Pseudomonadati</taxon>
        <taxon>Pseudomonadota</taxon>
        <taxon>Alphaproteobacteria</taxon>
        <taxon>Sphingomonadales</taxon>
        <taxon>Sphingomonadaceae</taxon>
        <taxon>Novosphingobium</taxon>
    </lineage>
</organism>
<dbReference type="InterPro" id="IPR016181">
    <property type="entry name" value="Acyl_CoA_acyltransferase"/>
</dbReference>
<keyword evidence="1 6" id="KW-0808">Transferase</keyword>